<keyword evidence="3" id="KW-1185">Reference proteome</keyword>
<proteinExistence type="predicted"/>
<dbReference type="RefSeq" id="WP_380288205.1">
    <property type="nucleotide sequence ID" value="NZ_JBHULY010000005.1"/>
</dbReference>
<evidence type="ECO:0000256" key="1">
    <source>
        <dbReference type="SAM" id="Coils"/>
    </source>
</evidence>
<dbReference type="InterPro" id="IPR011990">
    <property type="entry name" value="TPR-like_helical_dom_sf"/>
</dbReference>
<evidence type="ECO:0000313" key="3">
    <source>
        <dbReference type="Proteomes" id="UP001597476"/>
    </source>
</evidence>
<protein>
    <submittedName>
        <fullName evidence="2">Tetratricopeptide repeat protein</fullName>
    </submittedName>
</protein>
<evidence type="ECO:0000313" key="2">
    <source>
        <dbReference type="EMBL" id="MFD2724805.1"/>
    </source>
</evidence>
<dbReference type="SUPFAM" id="SSF48452">
    <property type="entry name" value="TPR-like"/>
    <property type="match status" value="2"/>
</dbReference>
<name>A0ABW5T8M2_9FLAO</name>
<dbReference type="PROSITE" id="PS51257">
    <property type="entry name" value="PROKAR_LIPOPROTEIN"/>
    <property type="match status" value="1"/>
</dbReference>
<keyword evidence="1" id="KW-0175">Coiled coil</keyword>
<accession>A0ABW5T8M2</accession>
<dbReference type="Pfam" id="PF13181">
    <property type="entry name" value="TPR_8"/>
    <property type="match status" value="1"/>
</dbReference>
<dbReference type="Proteomes" id="UP001597476">
    <property type="component" value="Unassembled WGS sequence"/>
</dbReference>
<dbReference type="EMBL" id="JBHULY010000005">
    <property type="protein sequence ID" value="MFD2724805.1"/>
    <property type="molecule type" value="Genomic_DNA"/>
</dbReference>
<dbReference type="Pfam" id="PF13174">
    <property type="entry name" value="TPR_6"/>
    <property type="match status" value="1"/>
</dbReference>
<feature type="coiled-coil region" evidence="1">
    <location>
        <begin position="163"/>
        <end position="190"/>
    </location>
</feature>
<reference evidence="3" key="1">
    <citation type="journal article" date="2019" name="Int. J. Syst. Evol. Microbiol.">
        <title>The Global Catalogue of Microorganisms (GCM) 10K type strain sequencing project: providing services to taxonomists for standard genome sequencing and annotation.</title>
        <authorList>
            <consortium name="The Broad Institute Genomics Platform"/>
            <consortium name="The Broad Institute Genome Sequencing Center for Infectious Disease"/>
            <person name="Wu L."/>
            <person name="Ma J."/>
        </authorList>
    </citation>
    <scope>NUCLEOTIDE SEQUENCE [LARGE SCALE GENOMIC DNA]</scope>
    <source>
        <strain evidence="3">KCTC 42398</strain>
    </source>
</reference>
<dbReference type="Gene3D" id="1.25.40.10">
    <property type="entry name" value="Tetratricopeptide repeat domain"/>
    <property type="match status" value="3"/>
</dbReference>
<feature type="coiled-coil region" evidence="1">
    <location>
        <begin position="422"/>
        <end position="459"/>
    </location>
</feature>
<dbReference type="InterPro" id="IPR019734">
    <property type="entry name" value="TPR_rpt"/>
</dbReference>
<sequence>MLKPYTKPILFILFATLTITGCSRKKSTFLSRNYHAVTAEYNALYNGYNALELGTTSLNDGYQDNYWEVLPIERMQISEEIILPGQSKNENFTRSEEKAAKAIQKHSINVEGKEYNPQMDEAYLLLGKARYFDQRFVPALQAFNYILYKYPASDKINQAKVWREKTNIRLDNSELAIKNLKRLLRQEDLDGQDLADATSMLAQAYLNIKVVDTAITMLEIASNATKSNDERGRYRFIQGQLYNQLGYKDSANIAFDKVIELNRKTPRIYMITAHLEKIKNFDYENGDKLALIELLDELEENRENRPFLDKIYHRIGSHHLTNGSDSLAVSYFNKSLRTNTPDKILKSKNYEILGDMNFDKRLYADAGAYYDSTLGNLKLNSKPYRIIKRKRDNLEDVIYYEGIAKVDDSILRLVNLSDTEKLDYFQGLVDKLKKEAEEAEEEKEKKEALERNNAGLATVNNQLSSANIGQRAALANQGQANTFYFYNPTTVAYGKNEFRKVWGDRTLEDNWRWANKGISSGSTGGVSGTDIVASASEEERFDPQFYISKIPSEEKEIDSISKERNYAYYQLGLIYKEKFKEYELAKDKFQELLESDPEERLVLPSKYNLYKIYELLGQNDEASIAKDDIISKYPDSRYAAILNNPEDVSGKDENSPIVLYENLYAVHQKQDYQMVIDKCEAHIKTFDGEPVVPKFELLKATATGRLYGFDAYKKALNYIAVTYANTPEGQGAQRLVDEMIPKIESKEFVNDSIADNFKVVFKFQRDNPKKIEKFKTVLDTVLKNVRYYKLDASVDVYDTNTTFVVTHGLRTAGVAQTFHQILLDKDQKKIKEPYFVVSSTNYQILQIHKNLDTYLNLNTN</sequence>
<gene>
    <name evidence="2" type="ORF">ACFSR8_01155</name>
</gene>
<organism evidence="2 3">
    <name type="scientific">Hyunsoonleella rubra</name>
    <dbReference type="NCBI Taxonomy" id="1737062"/>
    <lineage>
        <taxon>Bacteria</taxon>
        <taxon>Pseudomonadati</taxon>
        <taxon>Bacteroidota</taxon>
        <taxon>Flavobacteriia</taxon>
        <taxon>Flavobacteriales</taxon>
        <taxon>Flavobacteriaceae</taxon>
    </lineage>
</organism>
<comment type="caution">
    <text evidence="2">The sequence shown here is derived from an EMBL/GenBank/DDBJ whole genome shotgun (WGS) entry which is preliminary data.</text>
</comment>